<evidence type="ECO:0000256" key="4">
    <source>
        <dbReference type="SAM" id="SignalP"/>
    </source>
</evidence>
<dbReference type="Pfam" id="PF08386">
    <property type="entry name" value="Abhydrolase_4"/>
    <property type="match status" value="1"/>
</dbReference>
<keyword evidence="4" id="KW-0732">Signal</keyword>
<keyword evidence="7" id="KW-1185">Reference proteome</keyword>
<keyword evidence="2" id="KW-0378">Hydrolase</keyword>
<reference evidence="6" key="1">
    <citation type="journal article" date="2023" name="Mol. Phylogenet. Evol.">
        <title>Genome-scale phylogeny and comparative genomics of the fungal order Sordariales.</title>
        <authorList>
            <person name="Hensen N."/>
            <person name="Bonometti L."/>
            <person name="Westerberg I."/>
            <person name="Brannstrom I.O."/>
            <person name="Guillou S."/>
            <person name="Cros-Aarteil S."/>
            <person name="Calhoun S."/>
            <person name="Haridas S."/>
            <person name="Kuo A."/>
            <person name="Mondo S."/>
            <person name="Pangilinan J."/>
            <person name="Riley R."/>
            <person name="LaButti K."/>
            <person name="Andreopoulos B."/>
            <person name="Lipzen A."/>
            <person name="Chen C."/>
            <person name="Yan M."/>
            <person name="Daum C."/>
            <person name="Ng V."/>
            <person name="Clum A."/>
            <person name="Steindorff A."/>
            <person name="Ohm R.A."/>
            <person name="Martin F."/>
            <person name="Silar P."/>
            <person name="Natvig D.O."/>
            <person name="Lalanne C."/>
            <person name="Gautier V."/>
            <person name="Ament-Velasquez S.L."/>
            <person name="Kruys A."/>
            <person name="Hutchinson M.I."/>
            <person name="Powell A.J."/>
            <person name="Barry K."/>
            <person name="Miller A.N."/>
            <person name="Grigoriev I.V."/>
            <person name="Debuchy R."/>
            <person name="Gladieux P."/>
            <person name="Hiltunen Thoren M."/>
            <person name="Johannesson H."/>
        </authorList>
    </citation>
    <scope>NUCLEOTIDE SEQUENCE</scope>
    <source>
        <strain evidence="6">CBS 141.50</strain>
    </source>
</reference>
<protein>
    <submittedName>
        <fullName evidence="6">TAP-like protein-domain-containing protein</fullName>
    </submittedName>
</protein>
<reference evidence="6" key="2">
    <citation type="submission" date="2023-05" db="EMBL/GenBank/DDBJ databases">
        <authorList>
            <consortium name="Lawrence Berkeley National Laboratory"/>
            <person name="Steindorff A."/>
            <person name="Hensen N."/>
            <person name="Bonometti L."/>
            <person name="Westerberg I."/>
            <person name="Brannstrom I.O."/>
            <person name="Guillou S."/>
            <person name="Cros-Aarteil S."/>
            <person name="Calhoun S."/>
            <person name="Haridas S."/>
            <person name="Kuo A."/>
            <person name="Mondo S."/>
            <person name="Pangilinan J."/>
            <person name="Riley R."/>
            <person name="Labutti K."/>
            <person name="Andreopoulos B."/>
            <person name="Lipzen A."/>
            <person name="Chen C."/>
            <person name="Yanf M."/>
            <person name="Daum C."/>
            <person name="Ng V."/>
            <person name="Clum A."/>
            <person name="Ohm R."/>
            <person name="Martin F."/>
            <person name="Silar P."/>
            <person name="Natvig D."/>
            <person name="Lalanne C."/>
            <person name="Gautier V."/>
            <person name="Ament-Velasquez S.L."/>
            <person name="Kruys A."/>
            <person name="Hutchinson M.I."/>
            <person name="Powell A.J."/>
            <person name="Barry K."/>
            <person name="Miller A.N."/>
            <person name="Grigoriev I.V."/>
            <person name="Debuchy R."/>
            <person name="Gladieux P."/>
            <person name="Thoren M.H."/>
            <person name="Johannesson H."/>
        </authorList>
    </citation>
    <scope>NUCLEOTIDE SEQUENCE</scope>
    <source>
        <strain evidence="6">CBS 141.50</strain>
    </source>
</reference>
<dbReference type="GeneID" id="87814539"/>
<dbReference type="Gene3D" id="3.40.50.1820">
    <property type="entry name" value="alpha/beta hydrolase"/>
    <property type="match status" value="1"/>
</dbReference>
<proteinExistence type="inferred from homology"/>
<dbReference type="InterPro" id="IPR051601">
    <property type="entry name" value="Serine_prot/Carboxylest_S33"/>
</dbReference>
<evidence type="ECO:0000313" key="7">
    <source>
        <dbReference type="Proteomes" id="UP001302676"/>
    </source>
</evidence>
<dbReference type="InterPro" id="IPR013595">
    <property type="entry name" value="Pept_S33_TAP-like_C"/>
</dbReference>
<dbReference type="Proteomes" id="UP001302676">
    <property type="component" value="Unassembled WGS sequence"/>
</dbReference>
<dbReference type="PANTHER" id="PTHR43248">
    <property type="entry name" value="2-SUCCINYL-6-HYDROXY-2,4-CYCLOHEXADIENE-1-CARBOXYLATE SYNTHASE"/>
    <property type="match status" value="1"/>
</dbReference>
<feature type="chain" id="PRO_5042845795" evidence="4">
    <location>
        <begin position="21"/>
        <end position="616"/>
    </location>
</feature>
<evidence type="ECO:0000256" key="1">
    <source>
        <dbReference type="ARBA" id="ARBA00010088"/>
    </source>
</evidence>
<dbReference type="PANTHER" id="PTHR43248:SF25">
    <property type="entry name" value="AB HYDROLASE-1 DOMAIN-CONTAINING PROTEIN-RELATED"/>
    <property type="match status" value="1"/>
</dbReference>
<name>A0AAN6UYH9_9PEZI</name>
<dbReference type="InterPro" id="IPR029058">
    <property type="entry name" value="AB_hydrolase_fold"/>
</dbReference>
<gene>
    <name evidence="6" type="ORF">C8A04DRAFT_13996</name>
</gene>
<dbReference type="GO" id="GO:0016787">
    <property type="term" value="F:hydrolase activity"/>
    <property type="evidence" value="ECO:0007669"/>
    <property type="project" value="UniProtKB-KW"/>
</dbReference>
<feature type="region of interest" description="Disordered" evidence="3">
    <location>
        <begin position="16"/>
        <end position="42"/>
    </location>
</feature>
<dbReference type="EMBL" id="MU853610">
    <property type="protein sequence ID" value="KAK4141537.1"/>
    <property type="molecule type" value="Genomic_DNA"/>
</dbReference>
<evidence type="ECO:0000256" key="2">
    <source>
        <dbReference type="ARBA" id="ARBA00022801"/>
    </source>
</evidence>
<sequence>MHRQIPLSLALLATTPSTTAHSPLPPRQSDQQPPTPFNWSSITPTPDLQYHSCYETFLCARLAVPLDWSLHNNDTDTKTTAEERKAAIAILTLPATVPVTDPSYAGPLLVNPGGPGAPGTDFVLQVGAQLQAIADTSSSETEERHFDIVGFDPRGVGVTTPSGSCYTHQYDRAVDAISVRGLPGVGGENGEIGVQMRFEMGRGLGELCHAIDSAEANDPENEGGKAFRYLSTAAVARDMLEIVERSWEVVKAAGGDGKGWVSEGQGGEEEARLQYLGLSYGSLLGNVFASLWPGRVGRMVVDGIMDAEDYLSAAWSKSTADAETSVTHFYTTCFTAGPLCPLYQSTDTSPSTIQSRINTLLTTLQSHPTAALHNNRVYPITSYHLSEKIRTSLYAPLATYPILAQALADALQGNFTAILSDPNVMGFDLDAEVCAEIPDADPPVAYTFYNEVAIGIICGDSQPSAGVRDLPWAQNVTQRLLQQAPTVGEGWAKLPLSCAEWPFTPAYTFTGPFGSGGDDDDGKPATGAPLLILTSQTDPATPVGNAYDLAKVHEGAAVVEVSGVGHTVLLSTASECANKLIRGYLATGEVPESGTVCEADCVPGFEGVPCDGVLGG</sequence>
<comment type="similarity">
    <text evidence="1">Belongs to the peptidase S33 family.</text>
</comment>
<dbReference type="SUPFAM" id="SSF53474">
    <property type="entry name" value="alpha/beta-Hydrolases"/>
    <property type="match status" value="1"/>
</dbReference>
<feature type="domain" description="Peptidase S33 tripeptidyl aminopeptidase-like C-terminal" evidence="5">
    <location>
        <begin position="485"/>
        <end position="597"/>
    </location>
</feature>
<organism evidence="6 7">
    <name type="scientific">Dichotomopilus funicola</name>
    <dbReference type="NCBI Taxonomy" id="1934379"/>
    <lineage>
        <taxon>Eukaryota</taxon>
        <taxon>Fungi</taxon>
        <taxon>Dikarya</taxon>
        <taxon>Ascomycota</taxon>
        <taxon>Pezizomycotina</taxon>
        <taxon>Sordariomycetes</taxon>
        <taxon>Sordariomycetidae</taxon>
        <taxon>Sordariales</taxon>
        <taxon>Chaetomiaceae</taxon>
        <taxon>Dichotomopilus</taxon>
    </lineage>
</organism>
<evidence type="ECO:0000259" key="5">
    <source>
        <dbReference type="Pfam" id="PF08386"/>
    </source>
</evidence>
<dbReference type="AlphaFoldDB" id="A0AAN6UYH9"/>
<comment type="caution">
    <text evidence="6">The sequence shown here is derived from an EMBL/GenBank/DDBJ whole genome shotgun (WGS) entry which is preliminary data.</text>
</comment>
<feature type="signal peptide" evidence="4">
    <location>
        <begin position="1"/>
        <end position="20"/>
    </location>
</feature>
<evidence type="ECO:0000256" key="3">
    <source>
        <dbReference type="SAM" id="MobiDB-lite"/>
    </source>
</evidence>
<evidence type="ECO:0000313" key="6">
    <source>
        <dbReference type="EMBL" id="KAK4141537.1"/>
    </source>
</evidence>
<accession>A0AAN6UYH9</accession>
<feature type="compositionally biased region" description="Polar residues" evidence="3">
    <location>
        <begin position="28"/>
        <end position="42"/>
    </location>
</feature>
<dbReference type="RefSeq" id="XP_062634908.1">
    <property type="nucleotide sequence ID" value="XM_062777926.1"/>
</dbReference>